<feature type="non-terminal residue" evidence="1">
    <location>
        <position position="1"/>
    </location>
</feature>
<organism evidence="1 2">
    <name type="scientific">Pristionchus fissidentatus</name>
    <dbReference type="NCBI Taxonomy" id="1538716"/>
    <lineage>
        <taxon>Eukaryota</taxon>
        <taxon>Metazoa</taxon>
        <taxon>Ecdysozoa</taxon>
        <taxon>Nematoda</taxon>
        <taxon>Chromadorea</taxon>
        <taxon>Rhabditida</taxon>
        <taxon>Rhabditina</taxon>
        <taxon>Diplogasteromorpha</taxon>
        <taxon>Diplogasteroidea</taxon>
        <taxon>Neodiplogasteridae</taxon>
        <taxon>Pristionchus</taxon>
    </lineage>
</organism>
<name>A0AAV5WCZ6_9BILA</name>
<sequence length="138" mass="15297">TPLSPPFSPLLSNSACGMLHHDSDRVPSSISEDCGEVSASTVVFMLSSARMLGNAKKEDGYMRFLRAVSTPKLVGEMSYMTIGKEFEIDFVQPITLLQERYSTMVISLITGLPVHRFRNIANCKFIDQLIHTTVIPIC</sequence>
<keyword evidence="2" id="KW-1185">Reference proteome</keyword>
<dbReference type="EMBL" id="BTSY01000005">
    <property type="protein sequence ID" value="GMT28604.1"/>
    <property type="molecule type" value="Genomic_DNA"/>
</dbReference>
<gene>
    <name evidence="1" type="ORF">PFISCL1PPCAC_19901</name>
</gene>
<proteinExistence type="predicted"/>
<dbReference type="Proteomes" id="UP001432322">
    <property type="component" value="Unassembled WGS sequence"/>
</dbReference>
<comment type="caution">
    <text evidence="1">The sequence shown here is derived from an EMBL/GenBank/DDBJ whole genome shotgun (WGS) entry which is preliminary data.</text>
</comment>
<evidence type="ECO:0000313" key="1">
    <source>
        <dbReference type="EMBL" id="GMT28604.1"/>
    </source>
</evidence>
<reference evidence="1" key="1">
    <citation type="submission" date="2023-10" db="EMBL/GenBank/DDBJ databases">
        <title>Genome assembly of Pristionchus species.</title>
        <authorList>
            <person name="Yoshida K."/>
            <person name="Sommer R.J."/>
        </authorList>
    </citation>
    <scope>NUCLEOTIDE SEQUENCE</scope>
    <source>
        <strain evidence="1">RS5133</strain>
    </source>
</reference>
<accession>A0AAV5WCZ6</accession>
<dbReference type="AlphaFoldDB" id="A0AAV5WCZ6"/>
<evidence type="ECO:0000313" key="2">
    <source>
        <dbReference type="Proteomes" id="UP001432322"/>
    </source>
</evidence>
<protein>
    <submittedName>
        <fullName evidence="1">Uncharacterized protein</fullName>
    </submittedName>
</protein>